<keyword evidence="3" id="KW-1185">Reference proteome</keyword>
<dbReference type="PANTHER" id="PTHR30399">
    <property type="entry name" value="UNCHARACTERIZED PROTEIN YGJP"/>
    <property type="match status" value="1"/>
</dbReference>
<sequence length="236" mass="27373">MVDIEGIGPVLFKSDARCKRLSIRLKPFEGVSVLFPPGYSIKKALSFVEEKRSWIQQNQAQMAAHENMKTVFNEDTKFRTRTFELRIQSHHSDQLRMTLHGGVLRVAYPSFMKVEDERVQVAIRQGIEEGLRIEAKTMLPGRVRHFAGLHGFKVNKVFIKNLKSRWGSCSSVNNINLNLQLMRLPQHLIDYVVLHELCHTREKNHGPGFWQLLDRVTGWKARSLAAEMKKYRTTIY</sequence>
<gene>
    <name evidence="2" type="ORF">DFO77_11850</name>
</gene>
<evidence type="ECO:0000313" key="3">
    <source>
        <dbReference type="Proteomes" id="UP000252733"/>
    </source>
</evidence>
<dbReference type="PANTHER" id="PTHR30399:SF1">
    <property type="entry name" value="UTP PYROPHOSPHATASE"/>
    <property type="match status" value="1"/>
</dbReference>
<proteinExistence type="predicted"/>
<dbReference type="AlphaFoldDB" id="A0A368URL4"/>
<evidence type="ECO:0000313" key="2">
    <source>
        <dbReference type="EMBL" id="RCW31333.1"/>
    </source>
</evidence>
<organism evidence="2 3">
    <name type="scientific">Marinilabilia salmonicolor</name>
    <dbReference type="NCBI Taxonomy" id="989"/>
    <lineage>
        <taxon>Bacteria</taxon>
        <taxon>Pseudomonadati</taxon>
        <taxon>Bacteroidota</taxon>
        <taxon>Bacteroidia</taxon>
        <taxon>Marinilabiliales</taxon>
        <taxon>Marinilabiliaceae</taxon>
        <taxon>Marinilabilia</taxon>
    </lineage>
</organism>
<dbReference type="EMBL" id="QPIZ01000018">
    <property type="protein sequence ID" value="RCW31333.1"/>
    <property type="molecule type" value="Genomic_DNA"/>
</dbReference>
<reference evidence="2 3" key="1">
    <citation type="submission" date="2018-07" db="EMBL/GenBank/DDBJ databases">
        <title>Freshwater and sediment microbial communities from various areas in North America, analyzing microbe dynamics in response to fracking.</title>
        <authorList>
            <person name="Lamendella R."/>
        </authorList>
    </citation>
    <scope>NUCLEOTIDE SEQUENCE [LARGE SCALE GENOMIC DNA]</scope>
    <source>
        <strain evidence="2 3">160A</strain>
    </source>
</reference>
<dbReference type="Gene3D" id="3.30.2010.10">
    <property type="entry name" value="Metalloproteases ('zincins'), catalytic domain"/>
    <property type="match status" value="1"/>
</dbReference>
<dbReference type="Proteomes" id="UP000252733">
    <property type="component" value="Unassembled WGS sequence"/>
</dbReference>
<comment type="caution">
    <text evidence="2">The sequence shown here is derived from an EMBL/GenBank/DDBJ whole genome shotgun (WGS) entry which is preliminary data.</text>
</comment>
<accession>A0A368URL4</accession>
<evidence type="ECO:0000259" key="1">
    <source>
        <dbReference type="Pfam" id="PF01863"/>
    </source>
</evidence>
<dbReference type="CDD" id="cd07344">
    <property type="entry name" value="M48_yhfN_like"/>
    <property type="match status" value="1"/>
</dbReference>
<dbReference type="InterPro" id="IPR002725">
    <property type="entry name" value="YgjP-like_metallopeptidase"/>
</dbReference>
<name>A0A368URL4_9BACT</name>
<dbReference type="InterPro" id="IPR053136">
    <property type="entry name" value="UTP_pyrophosphatase-like"/>
</dbReference>
<dbReference type="Pfam" id="PF01863">
    <property type="entry name" value="YgjP-like"/>
    <property type="match status" value="1"/>
</dbReference>
<feature type="domain" description="YgjP-like metallopeptidase" evidence="1">
    <location>
        <begin position="19"/>
        <end position="218"/>
    </location>
</feature>
<protein>
    <recommendedName>
        <fullName evidence="1">YgjP-like metallopeptidase domain-containing protein</fullName>
    </recommendedName>
</protein>